<keyword evidence="2" id="KW-1133">Transmembrane helix</keyword>
<dbReference type="EMBL" id="FOZX01000001">
    <property type="protein sequence ID" value="SFS45699.1"/>
    <property type="molecule type" value="Genomic_DNA"/>
</dbReference>
<keyword evidence="2" id="KW-0812">Transmembrane</keyword>
<evidence type="ECO:0000256" key="2">
    <source>
        <dbReference type="SAM" id="Phobius"/>
    </source>
</evidence>
<feature type="transmembrane region" description="Helical" evidence="2">
    <location>
        <begin position="113"/>
        <end position="134"/>
    </location>
</feature>
<feature type="compositionally biased region" description="Low complexity" evidence="1">
    <location>
        <begin position="1"/>
        <end position="11"/>
    </location>
</feature>
<dbReference type="OrthoDB" id="3831145at2"/>
<feature type="transmembrane region" description="Helical" evidence="2">
    <location>
        <begin position="32"/>
        <end position="53"/>
    </location>
</feature>
<gene>
    <name evidence="3" type="ORF">SAMN05660874_01269</name>
</gene>
<evidence type="ECO:0000256" key="1">
    <source>
        <dbReference type="SAM" id="MobiDB-lite"/>
    </source>
</evidence>
<feature type="transmembrane region" description="Helical" evidence="2">
    <location>
        <begin position="80"/>
        <end position="106"/>
    </location>
</feature>
<evidence type="ECO:0000313" key="3">
    <source>
        <dbReference type="EMBL" id="SFS45699.1"/>
    </source>
</evidence>
<feature type="region of interest" description="Disordered" evidence="1">
    <location>
        <begin position="1"/>
        <end position="25"/>
    </location>
</feature>
<reference evidence="4" key="1">
    <citation type="submission" date="2016-10" db="EMBL/GenBank/DDBJ databases">
        <authorList>
            <person name="Varghese N."/>
            <person name="Submissions S."/>
        </authorList>
    </citation>
    <scope>NUCLEOTIDE SEQUENCE [LARGE SCALE GENOMIC DNA]</scope>
    <source>
        <strain evidence="4">DSM 44771</strain>
    </source>
</reference>
<name>A0A1I6PZM9_9PSEU</name>
<dbReference type="RefSeq" id="WP_093414338.1">
    <property type="nucleotide sequence ID" value="NZ_FOZX01000001.1"/>
</dbReference>
<dbReference type="Proteomes" id="UP000198852">
    <property type="component" value="Unassembled WGS sequence"/>
</dbReference>
<accession>A0A1I6PZM9</accession>
<protein>
    <submittedName>
        <fullName evidence="3">Uncharacterized protein</fullName>
    </submittedName>
</protein>
<evidence type="ECO:0000313" key="4">
    <source>
        <dbReference type="Proteomes" id="UP000198852"/>
    </source>
</evidence>
<sequence>MTPPDAVDPYGAAPPPPEGSGPRRPRTVDHSFWAGVACPIIGFVLFALSYSMITDAELEALLGEAGATGGQTLTLDQARALYQVTMAIVVVFFLVLAGLWIMFLIFMRNGRNWARVVITVVGTLWFLLTIPTVLGAAAGAVLPGLVAVLQLAALAATIIYAYLTPSNPHFQPRNPT</sequence>
<keyword evidence="4" id="KW-1185">Reference proteome</keyword>
<dbReference type="STRING" id="95161.SAMN05660874_01269"/>
<proteinExistence type="predicted"/>
<feature type="transmembrane region" description="Helical" evidence="2">
    <location>
        <begin position="140"/>
        <end position="163"/>
    </location>
</feature>
<keyword evidence="2" id="KW-0472">Membrane</keyword>
<organism evidence="3 4">
    <name type="scientific">Saccharopolyspora flava</name>
    <dbReference type="NCBI Taxonomy" id="95161"/>
    <lineage>
        <taxon>Bacteria</taxon>
        <taxon>Bacillati</taxon>
        <taxon>Actinomycetota</taxon>
        <taxon>Actinomycetes</taxon>
        <taxon>Pseudonocardiales</taxon>
        <taxon>Pseudonocardiaceae</taxon>
        <taxon>Saccharopolyspora</taxon>
    </lineage>
</organism>
<dbReference type="AlphaFoldDB" id="A0A1I6PZM9"/>